<keyword evidence="2" id="KW-1185">Reference proteome</keyword>
<reference evidence="2" key="3">
    <citation type="journal article" date="2014" name="Nature">
        <title>Elephant shark genome provides unique insights into gnathostome evolution.</title>
        <authorList>
            <consortium name="International Elephant Shark Genome Sequencing Consortium"/>
            <person name="Venkatesh B."/>
            <person name="Lee A.P."/>
            <person name="Ravi V."/>
            <person name="Maurya A.K."/>
            <person name="Lian M.M."/>
            <person name="Swann J.B."/>
            <person name="Ohta Y."/>
            <person name="Flajnik M.F."/>
            <person name="Sutoh Y."/>
            <person name="Kasahara M."/>
            <person name="Hoon S."/>
            <person name="Gangu V."/>
            <person name="Roy S.W."/>
            <person name="Irimia M."/>
            <person name="Korzh V."/>
            <person name="Kondrychyn I."/>
            <person name="Lim Z.W."/>
            <person name="Tay B.H."/>
            <person name="Tohari S."/>
            <person name="Kong K.W."/>
            <person name="Ho S."/>
            <person name="Lorente-Galdos B."/>
            <person name="Quilez J."/>
            <person name="Marques-Bonet T."/>
            <person name="Raney B.J."/>
            <person name="Ingham P.W."/>
            <person name="Tay A."/>
            <person name="Hillier L.W."/>
            <person name="Minx P."/>
            <person name="Boehm T."/>
            <person name="Wilson R.K."/>
            <person name="Brenner S."/>
            <person name="Warren W.C."/>
        </authorList>
    </citation>
    <scope>NUCLEOTIDE SEQUENCE [LARGE SCALE GENOMIC DNA]</scope>
</reference>
<dbReference type="STRING" id="7868.ENSCMIP00000028032"/>
<dbReference type="InParanoid" id="A0A4W3IGL5"/>
<reference evidence="2" key="2">
    <citation type="journal article" date="2007" name="PLoS Biol.">
        <title>Survey sequencing and comparative analysis of the elephant shark (Callorhinchus milii) genome.</title>
        <authorList>
            <person name="Venkatesh B."/>
            <person name="Kirkness E.F."/>
            <person name="Loh Y.H."/>
            <person name="Halpern A.L."/>
            <person name="Lee A.P."/>
            <person name="Johnson J."/>
            <person name="Dandona N."/>
            <person name="Viswanathan L.D."/>
            <person name="Tay A."/>
            <person name="Venter J.C."/>
            <person name="Strausberg R.L."/>
            <person name="Brenner S."/>
        </authorList>
    </citation>
    <scope>NUCLEOTIDE SEQUENCE [LARGE SCALE GENOMIC DNA]</scope>
</reference>
<reference evidence="2" key="1">
    <citation type="journal article" date="2006" name="Science">
        <title>Ancient noncoding elements conserved in the human genome.</title>
        <authorList>
            <person name="Venkatesh B."/>
            <person name="Kirkness E.F."/>
            <person name="Loh Y.H."/>
            <person name="Halpern A.L."/>
            <person name="Lee A.P."/>
            <person name="Johnson J."/>
            <person name="Dandona N."/>
            <person name="Viswanathan L.D."/>
            <person name="Tay A."/>
            <person name="Venter J.C."/>
            <person name="Strausberg R.L."/>
            <person name="Brenner S."/>
        </authorList>
    </citation>
    <scope>NUCLEOTIDE SEQUENCE [LARGE SCALE GENOMIC DNA]</scope>
</reference>
<dbReference type="Pfam" id="PF04641">
    <property type="entry name" value="Rtf2"/>
    <property type="match status" value="1"/>
</dbReference>
<accession>A0A4W3IGL5</accession>
<evidence type="ECO:0000313" key="2">
    <source>
        <dbReference type="Proteomes" id="UP000314986"/>
    </source>
</evidence>
<dbReference type="Proteomes" id="UP000314986">
    <property type="component" value="Unassembled WGS sequence"/>
</dbReference>
<dbReference type="Ensembl" id="ENSCMIT00000028474.1">
    <property type="protein sequence ID" value="ENSCMIP00000028032.1"/>
    <property type="gene ID" value="ENSCMIG00000012193.1"/>
</dbReference>
<sequence>MEGSSRADPQFGLWPQRGNRSRVRNVVCREPFQKDDVIFLNGSKEEMEILKRRVEERKLKAKLERKAKTSKTISKPAATEGN</sequence>
<dbReference type="GeneTree" id="ENSGT00970000198412"/>
<reference evidence="1" key="4">
    <citation type="submission" date="2025-08" db="UniProtKB">
        <authorList>
            <consortium name="Ensembl"/>
        </authorList>
    </citation>
    <scope>IDENTIFICATION</scope>
</reference>
<evidence type="ECO:0000313" key="1">
    <source>
        <dbReference type="Ensembl" id="ENSCMIP00000028032.1"/>
    </source>
</evidence>
<protein>
    <submittedName>
        <fullName evidence="1">Uncharacterized protein</fullName>
    </submittedName>
</protein>
<name>A0A4W3IGL5_CALMI</name>
<organism evidence="1 2">
    <name type="scientific">Callorhinchus milii</name>
    <name type="common">Ghost shark</name>
    <dbReference type="NCBI Taxonomy" id="7868"/>
    <lineage>
        <taxon>Eukaryota</taxon>
        <taxon>Metazoa</taxon>
        <taxon>Chordata</taxon>
        <taxon>Craniata</taxon>
        <taxon>Vertebrata</taxon>
        <taxon>Chondrichthyes</taxon>
        <taxon>Holocephali</taxon>
        <taxon>Chimaeriformes</taxon>
        <taxon>Callorhinchidae</taxon>
        <taxon>Callorhinchus</taxon>
    </lineage>
</organism>
<dbReference type="AlphaFoldDB" id="A0A4W3IGL5"/>
<proteinExistence type="predicted"/>
<reference evidence="1" key="5">
    <citation type="submission" date="2025-09" db="UniProtKB">
        <authorList>
            <consortium name="Ensembl"/>
        </authorList>
    </citation>
    <scope>IDENTIFICATION</scope>
</reference>